<dbReference type="Pfam" id="PF01565">
    <property type="entry name" value="FAD_binding_4"/>
    <property type="match status" value="1"/>
</dbReference>
<evidence type="ECO:0000256" key="4">
    <source>
        <dbReference type="ARBA" id="ARBA00023002"/>
    </source>
</evidence>
<keyword evidence="2" id="KW-0285">Flavoprotein</keyword>
<dbReference type="OrthoDB" id="2151789at2759"/>
<sequence length="527" mass="57573">MTEKMLVLASLLAGVVLAVAESSHCCSALETAGLAERLIYPGYEAYDIQVNKYFSTSARLTPSCFPRPEAATEVSIAVTALVEANKTQPCQFAVRSGGHMHYAGAAGIESGVTIDLGKMNDVVVNFVQNGTISVGPGAVWGDVYDTLDKMAFMVVGGRSYSVGVAGLILGGGNSYFAAREGLACDNVAEFEVVLADGSIVTANKHENVDLHQAFKGGGPNFGIVTRVHLVAYPGGDVFGGLMLYPESTAQQQFEALLNYGDKIEQDPFDSAIVIEMYLSAMKVPLFMNAYEYTAPVQHPAVFEEFFAIPGNISDTTGIRNMTSLARELEQQKTHRVQFSTLTFKNDIRVLQKAHELFKQVVAILEEKATGDYSLMTLYQPIPRIFGQIGKVKGGNVSALDRFDETLLMYEPYIAWQDSSQDELFEGQARWLRDQLSAYAKDIDADNELLYLDYADISQNPLASYGRENVEKIRAAAQKYDQVGVFQQMMPGAFKISRVSSLRWSCSNTNGANPVQVAHDQSAAHDEL</sequence>
<gene>
    <name evidence="7" type="ORF">CLAFUR5_02803</name>
</gene>
<dbReference type="EMBL" id="CP090164">
    <property type="protein sequence ID" value="UJO14219.1"/>
    <property type="molecule type" value="Genomic_DNA"/>
</dbReference>
<dbReference type="GO" id="GO:0004497">
    <property type="term" value="F:monooxygenase activity"/>
    <property type="evidence" value="ECO:0007669"/>
    <property type="project" value="UniProtKB-KW"/>
</dbReference>
<dbReference type="InterPro" id="IPR016167">
    <property type="entry name" value="FAD-bd_PCMH_sub1"/>
</dbReference>
<dbReference type="PROSITE" id="PS51387">
    <property type="entry name" value="FAD_PCMH"/>
    <property type="match status" value="1"/>
</dbReference>
<keyword evidence="3" id="KW-0274">FAD</keyword>
<accession>A0A9Q8P5R4</accession>
<dbReference type="InterPro" id="IPR016166">
    <property type="entry name" value="FAD-bd_PCMH"/>
</dbReference>
<dbReference type="InterPro" id="IPR016169">
    <property type="entry name" value="FAD-bd_PCMH_sub2"/>
</dbReference>
<evidence type="ECO:0000256" key="2">
    <source>
        <dbReference type="ARBA" id="ARBA00022630"/>
    </source>
</evidence>
<dbReference type="InterPro" id="IPR006094">
    <property type="entry name" value="Oxid_FAD_bind_N"/>
</dbReference>
<evidence type="ECO:0000259" key="6">
    <source>
        <dbReference type="PROSITE" id="PS51387"/>
    </source>
</evidence>
<dbReference type="Gene3D" id="3.40.462.20">
    <property type="match status" value="1"/>
</dbReference>
<evidence type="ECO:0000313" key="7">
    <source>
        <dbReference type="EMBL" id="UJO14219.1"/>
    </source>
</evidence>
<dbReference type="Proteomes" id="UP000756132">
    <property type="component" value="Chromosome 2"/>
</dbReference>
<dbReference type="RefSeq" id="XP_047758585.1">
    <property type="nucleotide sequence ID" value="XM_047901951.1"/>
</dbReference>
<feature type="chain" id="PRO_5040474139" evidence="5">
    <location>
        <begin position="21"/>
        <end position="527"/>
    </location>
</feature>
<keyword evidence="4" id="KW-0560">Oxidoreductase</keyword>
<feature type="signal peptide" evidence="5">
    <location>
        <begin position="1"/>
        <end position="20"/>
    </location>
</feature>
<reference evidence="7" key="1">
    <citation type="submission" date="2021-12" db="EMBL/GenBank/DDBJ databases">
        <authorList>
            <person name="Zaccaron A."/>
            <person name="Stergiopoulos I."/>
        </authorList>
    </citation>
    <scope>NUCLEOTIDE SEQUENCE</scope>
    <source>
        <strain evidence="7">Race5_Kim</strain>
    </source>
</reference>
<keyword evidence="8" id="KW-1185">Reference proteome</keyword>
<dbReference type="KEGG" id="ffu:CLAFUR5_02803"/>
<dbReference type="PANTHER" id="PTHR42973:SF22">
    <property type="entry name" value="FAD-BINDING PCMH-TYPE DOMAIN-CONTAINING PROTEIN-RELATED"/>
    <property type="match status" value="1"/>
</dbReference>
<proteinExistence type="inferred from homology"/>
<protein>
    <submittedName>
        <fullName evidence="7">FAD-dependent monooxygenase sdcF</fullName>
    </submittedName>
</protein>
<keyword evidence="7" id="KW-0503">Monooxygenase</keyword>
<feature type="domain" description="FAD-binding PCMH-type" evidence="6">
    <location>
        <begin position="58"/>
        <end position="234"/>
    </location>
</feature>
<dbReference type="InterPro" id="IPR036318">
    <property type="entry name" value="FAD-bd_PCMH-like_sf"/>
</dbReference>
<dbReference type="Gene3D" id="3.30.465.10">
    <property type="match status" value="1"/>
</dbReference>
<evidence type="ECO:0000256" key="5">
    <source>
        <dbReference type="SAM" id="SignalP"/>
    </source>
</evidence>
<dbReference type="AlphaFoldDB" id="A0A9Q8P5R4"/>
<dbReference type="Gene3D" id="3.30.43.10">
    <property type="entry name" value="Uridine Diphospho-n-acetylenolpyruvylglucosamine Reductase, domain 2"/>
    <property type="match status" value="1"/>
</dbReference>
<dbReference type="SUPFAM" id="SSF56176">
    <property type="entry name" value="FAD-binding/transporter-associated domain-like"/>
    <property type="match status" value="1"/>
</dbReference>
<reference evidence="7" key="2">
    <citation type="journal article" date="2022" name="Microb. Genom.">
        <title>A chromosome-scale genome assembly of the tomato pathogen Cladosporium fulvum reveals a compartmentalized genome architecture and the presence of a dispensable chromosome.</title>
        <authorList>
            <person name="Zaccaron A.Z."/>
            <person name="Chen L.H."/>
            <person name="Samaras A."/>
            <person name="Stergiopoulos I."/>
        </authorList>
    </citation>
    <scope>NUCLEOTIDE SEQUENCE</scope>
    <source>
        <strain evidence="7">Race5_Kim</strain>
    </source>
</reference>
<evidence type="ECO:0000256" key="3">
    <source>
        <dbReference type="ARBA" id="ARBA00022827"/>
    </source>
</evidence>
<dbReference type="PANTHER" id="PTHR42973">
    <property type="entry name" value="BINDING OXIDOREDUCTASE, PUTATIVE (AFU_ORTHOLOGUE AFUA_1G17690)-RELATED"/>
    <property type="match status" value="1"/>
</dbReference>
<keyword evidence="5" id="KW-0732">Signal</keyword>
<name>A0A9Q8P5R4_PASFU</name>
<dbReference type="GeneID" id="71982681"/>
<evidence type="ECO:0000313" key="8">
    <source>
        <dbReference type="Proteomes" id="UP000756132"/>
    </source>
</evidence>
<organism evidence="7 8">
    <name type="scientific">Passalora fulva</name>
    <name type="common">Tomato leaf mold</name>
    <name type="synonym">Cladosporium fulvum</name>
    <dbReference type="NCBI Taxonomy" id="5499"/>
    <lineage>
        <taxon>Eukaryota</taxon>
        <taxon>Fungi</taxon>
        <taxon>Dikarya</taxon>
        <taxon>Ascomycota</taxon>
        <taxon>Pezizomycotina</taxon>
        <taxon>Dothideomycetes</taxon>
        <taxon>Dothideomycetidae</taxon>
        <taxon>Mycosphaerellales</taxon>
        <taxon>Mycosphaerellaceae</taxon>
        <taxon>Fulvia</taxon>
    </lineage>
</organism>
<evidence type="ECO:0000256" key="1">
    <source>
        <dbReference type="ARBA" id="ARBA00005466"/>
    </source>
</evidence>
<comment type="similarity">
    <text evidence="1">Belongs to the oxygen-dependent FAD-linked oxidoreductase family.</text>
</comment>
<dbReference type="InterPro" id="IPR050416">
    <property type="entry name" value="FAD-linked_Oxidoreductase"/>
</dbReference>
<dbReference type="GO" id="GO:0071949">
    <property type="term" value="F:FAD binding"/>
    <property type="evidence" value="ECO:0007669"/>
    <property type="project" value="InterPro"/>
</dbReference>